<evidence type="ECO:0000259" key="1">
    <source>
        <dbReference type="Pfam" id="PF00535"/>
    </source>
</evidence>
<dbReference type="SUPFAM" id="SSF53448">
    <property type="entry name" value="Nucleotide-diphospho-sugar transferases"/>
    <property type="match status" value="1"/>
</dbReference>
<comment type="caution">
    <text evidence="2">The sequence shown here is derived from an EMBL/GenBank/DDBJ whole genome shotgun (WGS) entry which is preliminary data.</text>
</comment>
<dbReference type="Proteomes" id="UP000245412">
    <property type="component" value="Unassembled WGS sequence"/>
</dbReference>
<dbReference type="RefSeq" id="WP_109748358.1">
    <property type="nucleotide sequence ID" value="NZ_JANKBI010000017.1"/>
</dbReference>
<evidence type="ECO:0000313" key="3">
    <source>
        <dbReference type="Proteomes" id="UP000245412"/>
    </source>
</evidence>
<dbReference type="PANTHER" id="PTHR43685">
    <property type="entry name" value="GLYCOSYLTRANSFERASE"/>
    <property type="match status" value="1"/>
</dbReference>
<accession>A0AB73SYU2</accession>
<protein>
    <submittedName>
        <fullName evidence="2">Glycosyl transferase family 2</fullName>
    </submittedName>
</protein>
<keyword evidence="3" id="KW-1185">Reference proteome</keyword>
<dbReference type="GO" id="GO:0016740">
    <property type="term" value="F:transferase activity"/>
    <property type="evidence" value="ECO:0007669"/>
    <property type="project" value="UniProtKB-KW"/>
</dbReference>
<dbReference type="Gene3D" id="3.90.550.10">
    <property type="entry name" value="Spore Coat Polysaccharide Biosynthesis Protein SpsA, Chain A"/>
    <property type="match status" value="1"/>
</dbReference>
<feature type="domain" description="Glycosyltransferase 2-like" evidence="1">
    <location>
        <begin position="8"/>
        <end position="122"/>
    </location>
</feature>
<dbReference type="InterPro" id="IPR001173">
    <property type="entry name" value="Glyco_trans_2-like"/>
</dbReference>
<organism evidence="2 3">
    <name type="scientific">Murimonas intestini</name>
    <dbReference type="NCBI Taxonomy" id="1337051"/>
    <lineage>
        <taxon>Bacteria</taxon>
        <taxon>Bacillati</taxon>
        <taxon>Bacillota</taxon>
        <taxon>Clostridia</taxon>
        <taxon>Lachnospirales</taxon>
        <taxon>Lachnospiraceae</taxon>
        <taxon>Murimonas</taxon>
    </lineage>
</organism>
<gene>
    <name evidence="2" type="ORF">C7383_11782</name>
</gene>
<evidence type="ECO:0000313" key="2">
    <source>
        <dbReference type="EMBL" id="PWJ72611.1"/>
    </source>
</evidence>
<sequence>MNSKKAVVLLASYNGEKYIGQQLDSIIRQTYPVEAVYVRDDGSTDGTPGILKKYSEKYPNIHVVESTGNLGYPGCFYALTDLDIDGDYFFFSDQDDVWHREKIARAVEMLEKEDGSMPVAYYAGYHICDENLNIVSESFKQDRPIEFIDTLFEVCGLEFTMAVNKAAKDFLLTHKPVRARARGTWMSMLYSGFGKIIYDNRPCALYRRHSASVTSSDMGFIGLWSWRIKKFFGGGFEGYRVLLEDFCETAGGELEEKNKKALELFARKEYLPNVFLKIFYPHRLRRKLIDEVMLRFVFLIGKL</sequence>
<dbReference type="AlphaFoldDB" id="A0AB73SYU2"/>
<keyword evidence="2" id="KW-0808">Transferase</keyword>
<proteinExistence type="predicted"/>
<dbReference type="InterPro" id="IPR050834">
    <property type="entry name" value="Glycosyltransf_2"/>
</dbReference>
<reference evidence="2 3" key="1">
    <citation type="submission" date="2018-05" db="EMBL/GenBank/DDBJ databases">
        <authorList>
            <person name="Goeker M."/>
            <person name="Huntemann M."/>
            <person name="Clum A."/>
            <person name="Pillay M."/>
            <person name="Palaniappan K."/>
            <person name="Varghese N."/>
            <person name="Mikhailova N."/>
            <person name="Stamatis D."/>
            <person name="Reddy T."/>
            <person name="Daum C."/>
            <person name="Shapiro N."/>
            <person name="Ivanova N."/>
            <person name="Kyrpides N."/>
            <person name="Woyke T."/>
        </authorList>
    </citation>
    <scope>NUCLEOTIDE SEQUENCE [LARGE SCALE GENOMIC DNA]</scope>
    <source>
        <strain evidence="2 3">DSM 26524</strain>
    </source>
</reference>
<dbReference type="EMBL" id="QGGY01000017">
    <property type="protein sequence ID" value="PWJ72611.1"/>
    <property type="molecule type" value="Genomic_DNA"/>
</dbReference>
<dbReference type="PANTHER" id="PTHR43685:SF2">
    <property type="entry name" value="GLYCOSYLTRANSFERASE 2-LIKE DOMAIN-CONTAINING PROTEIN"/>
    <property type="match status" value="1"/>
</dbReference>
<dbReference type="Pfam" id="PF00535">
    <property type="entry name" value="Glycos_transf_2"/>
    <property type="match status" value="1"/>
</dbReference>
<dbReference type="InterPro" id="IPR029044">
    <property type="entry name" value="Nucleotide-diphossugar_trans"/>
</dbReference>
<name>A0AB73SYU2_9FIRM</name>